<evidence type="ECO:0000259" key="3">
    <source>
        <dbReference type="Pfam" id="PF00501"/>
    </source>
</evidence>
<dbReference type="Gene3D" id="3.40.50.12780">
    <property type="entry name" value="N-terminal domain of ligase-like"/>
    <property type="match status" value="1"/>
</dbReference>
<dbReference type="GO" id="GO:0031956">
    <property type="term" value="F:medium-chain fatty acid-CoA ligase activity"/>
    <property type="evidence" value="ECO:0007669"/>
    <property type="project" value="TreeGrafter"/>
</dbReference>
<dbReference type="RefSeq" id="WP_079650887.1">
    <property type="nucleotide sequence ID" value="NZ_FUYM01000019.1"/>
</dbReference>
<dbReference type="SUPFAM" id="SSF56801">
    <property type="entry name" value="Acetyl-CoA synthetase-like"/>
    <property type="match status" value="1"/>
</dbReference>
<dbReference type="InterPro" id="IPR000873">
    <property type="entry name" value="AMP-dep_synth/lig_dom"/>
</dbReference>
<feature type="domain" description="AMP-dependent synthetase/ligase" evidence="3">
    <location>
        <begin position="45"/>
        <end position="406"/>
    </location>
</feature>
<dbReference type="InterPro" id="IPR020845">
    <property type="entry name" value="AMP-binding_CS"/>
</dbReference>
<dbReference type="AlphaFoldDB" id="A0A1T5GT89"/>
<dbReference type="GO" id="GO:0006631">
    <property type="term" value="P:fatty acid metabolic process"/>
    <property type="evidence" value="ECO:0007669"/>
    <property type="project" value="TreeGrafter"/>
</dbReference>
<evidence type="ECO:0000313" key="6">
    <source>
        <dbReference type="Proteomes" id="UP000189818"/>
    </source>
</evidence>
<evidence type="ECO:0000256" key="1">
    <source>
        <dbReference type="ARBA" id="ARBA00006432"/>
    </source>
</evidence>
<keyword evidence="2 5" id="KW-0436">Ligase</keyword>
<dbReference type="OrthoDB" id="9803968at2"/>
<protein>
    <submittedName>
        <fullName evidence="5">Acyl-CoA synthetase (AMP-forming)/AMP-acid ligase II</fullName>
    </submittedName>
</protein>
<dbReference type="STRING" id="439228.SAMN06295920_11930"/>
<name>A0A1T5GT89_9SPHN</name>
<gene>
    <name evidence="5" type="ORF">SAMN06295920_11930</name>
</gene>
<dbReference type="PROSITE" id="PS00455">
    <property type="entry name" value="AMP_BINDING"/>
    <property type="match status" value="1"/>
</dbReference>
<feature type="domain" description="AMP-binding enzyme C-terminal" evidence="4">
    <location>
        <begin position="457"/>
        <end position="533"/>
    </location>
</feature>
<evidence type="ECO:0000259" key="4">
    <source>
        <dbReference type="Pfam" id="PF13193"/>
    </source>
</evidence>
<organism evidence="5 6">
    <name type="scientific">Rhizorhabdus histidinilytica</name>
    <dbReference type="NCBI Taxonomy" id="439228"/>
    <lineage>
        <taxon>Bacteria</taxon>
        <taxon>Pseudomonadati</taxon>
        <taxon>Pseudomonadota</taxon>
        <taxon>Alphaproteobacteria</taxon>
        <taxon>Sphingomonadales</taxon>
        <taxon>Sphingomonadaceae</taxon>
        <taxon>Rhizorhabdus</taxon>
    </lineage>
</organism>
<comment type="similarity">
    <text evidence="1">Belongs to the ATP-dependent AMP-binding enzyme family.</text>
</comment>
<dbReference type="Pfam" id="PF13193">
    <property type="entry name" value="AMP-binding_C"/>
    <property type="match status" value="1"/>
</dbReference>
<keyword evidence="6" id="KW-1185">Reference proteome</keyword>
<dbReference type="InterPro" id="IPR025110">
    <property type="entry name" value="AMP-bd_C"/>
</dbReference>
<sequence>MAHAISERRDVGGWRFRWDDDRAKRAVASGDWTNRTVAEFARDLARTSPDRILLVDGDLALSCETLHGCAQRLAGYFVAIGLRPGQVISFQLPNWWECAVINLAAAMTGVVINPIVPINRDAEVTYMLNEARSRLMFVPRSFRGFDYAAMMARIAPDLAEPIRVIVVRDRIDGLESFDDLLDSAPLATPLAVDPDAVKMLMYTSGTTGRPKGVLHSHNSIGADSVKMAAAMALGPDDVTFSPSPVTHVSGFLWALNAPWICNVPAVMVDIWEPERAFDLVRRHACSFMLGATPFLQDFLAVARARGEPLTSLRYFMCGGASVPAQLIVDAAEQFPNCIPYRTFGATEVPTMTVGPASRDDLPLAAQTDGRLHRCEVRIVDVATGAPLPPGTEGEILAREPSMALGYARVEDNADAYDEDGFFRMGDLGRLVDGDHIVCTGRKKDLIIRAGENISAREIEDVLFQSPLIEEVAVVSMPSRRTGEAICAFIVPAPGADVDMSDVAAQVHNAGLARQKTPEHLMIVAELPKTASGKVRKDQLRSIAARETLEKDKVR</sequence>
<evidence type="ECO:0000313" key="5">
    <source>
        <dbReference type="EMBL" id="SKC11627.1"/>
    </source>
</evidence>
<dbReference type="InterPro" id="IPR042099">
    <property type="entry name" value="ANL_N_sf"/>
</dbReference>
<dbReference type="PANTHER" id="PTHR43201">
    <property type="entry name" value="ACYL-COA SYNTHETASE"/>
    <property type="match status" value="1"/>
</dbReference>
<dbReference type="Gene3D" id="3.30.300.30">
    <property type="match status" value="1"/>
</dbReference>
<dbReference type="Pfam" id="PF00501">
    <property type="entry name" value="AMP-binding"/>
    <property type="match status" value="1"/>
</dbReference>
<proteinExistence type="inferred from homology"/>
<dbReference type="PANTHER" id="PTHR43201:SF5">
    <property type="entry name" value="MEDIUM-CHAIN ACYL-COA LIGASE ACSF2, MITOCHONDRIAL"/>
    <property type="match status" value="1"/>
</dbReference>
<accession>A0A1T5GT89</accession>
<dbReference type="EMBL" id="FUYM01000019">
    <property type="protein sequence ID" value="SKC11627.1"/>
    <property type="molecule type" value="Genomic_DNA"/>
</dbReference>
<dbReference type="Proteomes" id="UP000189818">
    <property type="component" value="Unassembled WGS sequence"/>
</dbReference>
<dbReference type="InterPro" id="IPR045851">
    <property type="entry name" value="AMP-bd_C_sf"/>
</dbReference>
<evidence type="ECO:0000256" key="2">
    <source>
        <dbReference type="ARBA" id="ARBA00022598"/>
    </source>
</evidence>
<reference evidence="6" key="1">
    <citation type="submission" date="2017-02" db="EMBL/GenBank/DDBJ databases">
        <authorList>
            <person name="Varghese N."/>
            <person name="Submissions S."/>
        </authorList>
    </citation>
    <scope>NUCLEOTIDE SEQUENCE [LARGE SCALE GENOMIC DNA]</scope>
    <source>
        <strain evidence="6">UM2</strain>
    </source>
</reference>